<keyword evidence="1" id="KW-0175">Coiled coil</keyword>
<dbReference type="EMBL" id="JAULSN010000009">
    <property type="protein sequence ID" value="KAK3365006.1"/>
    <property type="molecule type" value="Genomic_DNA"/>
</dbReference>
<feature type="non-terminal residue" evidence="2">
    <location>
        <position position="1"/>
    </location>
</feature>
<keyword evidence="3" id="KW-1185">Reference proteome</keyword>
<organism evidence="2 3">
    <name type="scientific">Lasiosphaeria ovina</name>
    <dbReference type="NCBI Taxonomy" id="92902"/>
    <lineage>
        <taxon>Eukaryota</taxon>
        <taxon>Fungi</taxon>
        <taxon>Dikarya</taxon>
        <taxon>Ascomycota</taxon>
        <taxon>Pezizomycotina</taxon>
        <taxon>Sordariomycetes</taxon>
        <taxon>Sordariomycetidae</taxon>
        <taxon>Sordariales</taxon>
        <taxon>Lasiosphaeriaceae</taxon>
        <taxon>Lasiosphaeria</taxon>
    </lineage>
</organism>
<proteinExistence type="predicted"/>
<reference evidence="2" key="1">
    <citation type="journal article" date="2023" name="Mol. Phylogenet. Evol.">
        <title>Genome-scale phylogeny and comparative genomics of the fungal order Sordariales.</title>
        <authorList>
            <person name="Hensen N."/>
            <person name="Bonometti L."/>
            <person name="Westerberg I."/>
            <person name="Brannstrom I.O."/>
            <person name="Guillou S."/>
            <person name="Cros-Aarteil S."/>
            <person name="Calhoun S."/>
            <person name="Haridas S."/>
            <person name="Kuo A."/>
            <person name="Mondo S."/>
            <person name="Pangilinan J."/>
            <person name="Riley R."/>
            <person name="LaButti K."/>
            <person name="Andreopoulos B."/>
            <person name="Lipzen A."/>
            <person name="Chen C."/>
            <person name="Yan M."/>
            <person name="Daum C."/>
            <person name="Ng V."/>
            <person name="Clum A."/>
            <person name="Steindorff A."/>
            <person name="Ohm R.A."/>
            <person name="Martin F."/>
            <person name="Silar P."/>
            <person name="Natvig D.O."/>
            <person name="Lalanne C."/>
            <person name="Gautier V."/>
            <person name="Ament-Velasquez S.L."/>
            <person name="Kruys A."/>
            <person name="Hutchinson M.I."/>
            <person name="Powell A.J."/>
            <person name="Barry K."/>
            <person name="Miller A.N."/>
            <person name="Grigoriev I.V."/>
            <person name="Debuchy R."/>
            <person name="Gladieux P."/>
            <person name="Hiltunen Thoren M."/>
            <person name="Johannesson H."/>
        </authorList>
    </citation>
    <scope>NUCLEOTIDE SEQUENCE</scope>
    <source>
        <strain evidence="2">CBS 958.72</strain>
    </source>
</reference>
<dbReference type="Proteomes" id="UP001287356">
    <property type="component" value="Unassembled WGS sequence"/>
</dbReference>
<evidence type="ECO:0000313" key="2">
    <source>
        <dbReference type="EMBL" id="KAK3365006.1"/>
    </source>
</evidence>
<accession>A0AAE0MZ71</accession>
<evidence type="ECO:0000256" key="1">
    <source>
        <dbReference type="SAM" id="Coils"/>
    </source>
</evidence>
<dbReference type="AlphaFoldDB" id="A0AAE0MZ71"/>
<gene>
    <name evidence="2" type="ORF">B0T24DRAFT_505746</name>
</gene>
<reference evidence="2" key="2">
    <citation type="submission" date="2023-06" db="EMBL/GenBank/DDBJ databases">
        <authorList>
            <consortium name="Lawrence Berkeley National Laboratory"/>
            <person name="Haridas S."/>
            <person name="Hensen N."/>
            <person name="Bonometti L."/>
            <person name="Westerberg I."/>
            <person name="Brannstrom I.O."/>
            <person name="Guillou S."/>
            <person name="Cros-Aarteil S."/>
            <person name="Calhoun S."/>
            <person name="Kuo A."/>
            <person name="Mondo S."/>
            <person name="Pangilinan J."/>
            <person name="Riley R."/>
            <person name="Labutti K."/>
            <person name="Andreopoulos B."/>
            <person name="Lipzen A."/>
            <person name="Chen C."/>
            <person name="Yanf M."/>
            <person name="Daum C."/>
            <person name="Ng V."/>
            <person name="Clum A."/>
            <person name="Steindorff A."/>
            <person name="Ohm R."/>
            <person name="Martin F."/>
            <person name="Silar P."/>
            <person name="Natvig D."/>
            <person name="Lalanne C."/>
            <person name="Gautier V."/>
            <person name="Ament-Velasquez S.L."/>
            <person name="Kruys A."/>
            <person name="Hutchinson M.I."/>
            <person name="Powell A.J."/>
            <person name="Barry K."/>
            <person name="Miller A.N."/>
            <person name="Grigoriev I.V."/>
            <person name="Debuchy R."/>
            <person name="Gladieux P."/>
            <person name="Thoren M.H."/>
            <person name="Johannesson H."/>
        </authorList>
    </citation>
    <scope>NUCLEOTIDE SEQUENCE</scope>
    <source>
        <strain evidence="2">CBS 958.72</strain>
    </source>
</reference>
<dbReference type="Gene3D" id="1.20.5.190">
    <property type="match status" value="1"/>
</dbReference>
<name>A0AAE0MZ71_9PEZI</name>
<evidence type="ECO:0000313" key="3">
    <source>
        <dbReference type="Proteomes" id="UP001287356"/>
    </source>
</evidence>
<feature type="coiled-coil region" evidence="1">
    <location>
        <begin position="2"/>
        <end position="29"/>
    </location>
</feature>
<sequence length="171" mass="19515">RFEGVEADIRELKADVHQLKADVKEIKVTIGEMQGTMGEMQVTMRQIEVRARNGKLKNPTARIRPIPIFAQGRGAQEPDPARFPKYADQFYGLRKPQKERDHLMLEYLSTFYDIQQEAADASESGENVPVDPERAVELLEEILGLDEDNFAEFRARAQRFADQSPPAAEKR</sequence>
<feature type="non-terminal residue" evidence="2">
    <location>
        <position position="171"/>
    </location>
</feature>
<comment type="caution">
    <text evidence="2">The sequence shown here is derived from an EMBL/GenBank/DDBJ whole genome shotgun (WGS) entry which is preliminary data.</text>
</comment>
<protein>
    <submittedName>
        <fullName evidence="2">Uncharacterized protein</fullName>
    </submittedName>
</protein>